<dbReference type="InterPro" id="IPR036188">
    <property type="entry name" value="FAD/NAD-bd_sf"/>
</dbReference>
<dbReference type="GO" id="GO:0005737">
    <property type="term" value="C:cytoplasm"/>
    <property type="evidence" value="ECO:0007669"/>
    <property type="project" value="TreeGrafter"/>
</dbReference>
<evidence type="ECO:0000256" key="4">
    <source>
        <dbReference type="ARBA" id="ARBA00023002"/>
    </source>
</evidence>
<comment type="cofactor">
    <cofactor evidence="1">
        <name>FAD</name>
        <dbReference type="ChEBI" id="CHEBI:57692"/>
    </cofactor>
</comment>
<evidence type="ECO:0000259" key="6">
    <source>
        <dbReference type="Pfam" id="PF14759"/>
    </source>
</evidence>
<dbReference type="AlphaFoldDB" id="A0A449IKQ3"/>
<dbReference type="SUPFAM" id="SSF55424">
    <property type="entry name" value="FAD/NAD-linked reductases, dimerisation (C-terminal) domain"/>
    <property type="match status" value="1"/>
</dbReference>
<dbReference type="EC" id="1.18.1.-" evidence="7"/>
<proteinExistence type="predicted"/>
<evidence type="ECO:0000256" key="2">
    <source>
        <dbReference type="ARBA" id="ARBA00022630"/>
    </source>
</evidence>
<gene>
    <name evidence="7" type="primary">ethA_1</name>
    <name evidence="7" type="ORF">NCTC10754_02608</name>
</gene>
<keyword evidence="4 7" id="KW-0560">Oxidoreductase</keyword>
<protein>
    <submittedName>
        <fullName evidence="7">Protein EthA</fullName>
        <ecNumber evidence="7">1.18.1.-</ecNumber>
    </submittedName>
</protein>
<dbReference type="Pfam" id="PF14759">
    <property type="entry name" value="Reductase_C"/>
    <property type="match status" value="1"/>
</dbReference>
<dbReference type="Pfam" id="PF07992">
    <property type="entry name" value="Pyr_redox_2"/>
    <property type="match status" value="1"/>
</dbReference>
<dbReference type="InterPro" id="IPR050446">
    <property type="entry name" value="FAD-oxidoreductase/Apoptosis"/>
</dbReference>
<dbReference type="InterPro" id="IPR023753">
    <property type="entry name" value="FAD/NAD-binding_dom"/>
</dbReference>
<evidence type="ECO:0000256" key="3">
    <source>
        <dbReference type="ARBA" id="ARBA00022827"/>
    </source>
</evidence>
<dbReference type="Gene3D" id="3.50.50.60">
    <property type="entry name" value="FAD/NAD(P)-binding domain"/>
    <property type="match status" value="2"/>
</dbReference>
<reference evidence="7 8" key="1">
    <citation type="submission" date="2019-02" db="EMBL/GenBank/DDBJ databases">
        <authorList>
            <consortium name="Pathogen Informatics"/>
        </authorList>
    </citation>
    <scope>NUCLEOTIDE SEQUENCE [LARGE SCALE GENOMIC DNA]</scope>
    <source>
        <strain evidence="7 8">3012STDY7103891</strain>
    </source>
</reference>
<dbReference type="PRINTS" id="PR00411">
    <property type="entry name" value="PNDRDTASEI"/>
</dbReference>
<evidence type="ECO:0000313" key="7">
    <source>
        <dbReference type="EMBL" id="VFB19997.1"/>
    </source>
</evidence>
<name>A0A449IKQ3_PSEFR</name>
<dbReference type="Gene3D" id="3.30.390.30">
    <property type="match status" value="1"/>
</dbReference>
<dbReference type="SUPFAM" id="SSF51905">
    <property type="entry name" value="FAD/NAD(P)-binding domain"/>
    <property type="match status" value="2"/>
</dbReference>
<dbReference type="RefSeq" id="WP_133144438.1">
    <property type="nucleotide sequence ID" value="NZ_CAACYJ010000035.1"/>
</dbReference>
<sequence length="415" mass="44800">MPQLPCIIIGASHAAAQLAPSLRQEGWDGPILIVGDESFIPYHRPPLSKAYLLGEKTADELLIRPADAYRRHGIEFRLGVRVESIDRQAKTLTLASGEQLAYAKLAICTGTRVRTVNLPGSELAGVHYLRNIEDIDRIRQAVRPQGRAVIVGGGYIGLETAAVLNQLGMQVTVLEMADRVLARVTAPQVSAFFQRVHEQEGVSIQTAVAVSGFAGDGRVEQVLCADGRQFAADLVIIGVGVVPNVELAAQAGLATDNGILVDACARTADPDIVAVGDCTLHPSPYYGFIRLESVPNATEQAKSAAAALCGKDKPYAALPWFWSDQYDMKLQIAGLNQGYDQVVVRGDREVGRSFCAFYLKQGKLIAADCVNRAQEFMFSKRLITENIEVNAQQLADESIPLKSLLVPDDAALPLN</sequence>
<dbReference type="PANTHER" id="PTHR43557">
    <property type="entry name" value="APOPTOSIS-INDUCING FACTOR 1"/>
    <property type="match status" value="1"/>
</dbReference>
<evidence type="ECO:0000256" key="1">
    <source>
        <dbReference type="ARBA" id="ARBA00001974"/>
    </source>
</evidence>
<dbReference type="Proteomes" id="UP000330809">
    <property type="component" value="Unassembled WGS sequence"/>
</dbReference>
<evidence type="ECO:0000313" key="8">
    <source>
        <dbReference type="Proteomes" id="UP000330809"/>
    </source>
</evidence>
<keyword evidence="2" id="KW-0285">Flavoprotein</keyword>
<evidence type="ECO:0000259" key="5">
    <source>
        <dbReference type="Pfam" id="PF07992"/>
    </source>
</evidence>
<organism evidence="7 8">
    <name type="scientific">Pseudomonas fragi</name>
    <dbReference type="NCBI Taxonomy" id="296"/>
    <lineage>
        <taxon>Bacteria</taxon>
        <taxon>Pseudomonadati</taxon>
        <taxon>Pseudomonadota</taxon>
        <taxon>Gammaproteobacteria</taxon>
        <taxon>Pseudomonadales</taxon>
        <taxon>Pseudomonadaceae</taxon>
        <taxon>Pseudomonas</taxon>
    </lineage>
</organism>
<dbReference type="PRINTS" id="PR00368">
    <property type="entry name" value="FADPNR"/>
</dbReference>
<feature type="domain" description="Reductase C-terminal" evidence="6">
    <location>
        <begin position="320"/>
        <end position="405"/>
    </location>
</feature>
<dbReference type="GO" id="GO:0016651">
    <property type="term" value="F:oxidoreductase activity, acting on NAD(P)H"/>
    <property type="evidence" value="ECO:0007669"/>
    <property type="project" value="TreeGrafter"/>
</dbReference>
<accession>A0A449IKQ3</accession>
<keyword evidence="3" id="KW-0274">FAD</keyword>
<dbReference type="InterPro" id="IPR016156">
    <property type="entry name" value="FAD/NAD-linked_Rdtase_dimer_sf"/>
</dbReference>
<dbReference type="PANTHER" id="PTHR43557:SF2">
    <property type="entry name" value="RIESKE DOMAIN-CONTAINING PROTEIN-RELATED"/>
    <property type="match status" value="1"/>
</dbReference>
<dbReference type="EMBL" id="CAACYJ010000035">
    <property type="protein sequence ID" value="VFB19997.1"/>
    <property type="molecule type" value="Genomic_DNA"/>
</dbReference>
<feature type="domain" description="FAD/NAD(P)-binding" evidence="5">
    <location>
        <begin position="6"/>
        <end position="301"/>
    </location>
</feature>
<dbReference type="InterPro" id="IPR028202">
    <property type="entry name" value="Reductase_C"/>
</dbReference>